<evidence type="ECO:0000313" key="1">
    <source>
        <dbReference type="EMBL" id="GAG30171.1"/>
    </source>
</evidence>
<dbReference type="AlphaFoldDB" id="X0XZN2"/>
<comment type="caution">
    <text evidence="1">The sequence shown here is derived from an EMBL/GenBank/DDBJ whole genome shotgun (WGS) entry which is preliminary data.</text>
</comment>
<gene>
    <name evidence="1" type="ORF">S01H1_71807</name>
</gene>
<reference evidence="1" key="1">
    <citation type="journal article" date="2014" name="Front. Microbiol.">
        <title>High frequency of phylogenetically diverse reductive dehalogenase-homologous genes in deep subseafloor sedimentary metagenomes.</title>
        <authorList>
            <person name="Kawai M."/>
            <person name="Futagami T."/>
            <person name="Toyoda A."/>
            <person name="Takaki Y."/>
            <person name="Nishi S."/>
            <person name="Hori S."/>
            <person name="Arai W."/>
            <person name="Tsubouchi T."/>
            <person name="Morono Y."/>
            <person name="Uchiyama I."/>
            <person name="Ito T."/>
            <person name="Fujiyama A."/>
            <person name="Inagaki F."/>
            <person name="Takami H."/>
        </authorList>
    </citation>
    <scope>NUCLEOTIDE SEQUENCE</scope>
    <source>
        <strain evidence="1">Expedition CK06-06</strain>
    </source>
</reference>
<feature type="non-terminal residue" evidence="1">
    <location>
        <position position="1"/>
    </location>
</feature>
<protein>
    <submittedName>
        <fullName evidence="1">Uncharacterized protein</fullName>
    </submittedName>
</protein>
<name>X0XZN2_9ZZZZ</name>
<proteinExistence type="predicted"/>
<sequence length="43" mass="5095">IWFSGKILKDGQIRYIMGFQSHLIIIDVLKHKVRRNSKKGNQK</sequence>
<accession>X0XZN2</accession>
<organism evidence="1">
    <name type="scientific">marine sediment metagenome</name>
    <dbReference type="NCBI Taxonomy" id="412755"/>
    <lineage>
        <taxon>unclassified sequences</taxon>
        <taxon>metagenomes</taxon>
        <taxon>ecological metagenomes</taxon>
    </lineage>
</organism>
<dbReference type="EMBL" id="BARS01047845">
    <property type="protein sequence ID" value="GAG30171.1"/>
    <property type="molecule type" value="Genomic_DNA"/>
</dbReference>